<dbReference type="AlphaFoldDB" id="G3AVW9"/>
<dbReference type="InParanoid" id="G3AVW9"/>
<feature type="chain" id="PRO_5003442673" description="SCP domain-containing protein" evidence="1">
    <location>
        <begin position="19"/>
        <end position="218"/>
    </location>
</feature>
<gene>
    <name evidence="3" type="ORF">SPAPADRAFT_52858</name>
</gene>
<name>G3AVW9_SPAPN</name>
<feature type="signal peptide" evidence="1">
    <location>
        <begin position="1"/>
        <end position="18"/>
    </location>
</feature>
<evidence type="ECO:0000256" key="1">
    <source>
        <dbReference type="SAM" id="SignalP"/>
    </source>
</evidence>
<dbReference type="PANTHER" id="PTHR10334">
    <property type="entry name" value="CYSTEINE-RICH SECRETORY PROTEIN-RELATED"/>
    <property type="match status" value="1"/>
</dbReference>
<keyword evidence="1" id="KW-0732">Signal</keyword>
<dbReference type="RefSeq" id="XP_007377780.1">
    <property type="nucleotide sequence ID" value="XM_007377718.1"/>
</dbReference>
<dbReference type="PRINTS" id="PR00837">
    <property type="entry name" value="V5TPXLIKE"/>
</dbReference>
<evidence type="ECO:0000313" key="4">
    <source>
        <dbReference type="Proteomes" id="UP000000709"/>
    </source>
</evidence>
<dbReference type="GeneID" id="18871727"/>
<dbReference type="HOGENOM" id="CLU_035730_10_0_1"/>
<dbReference type="SMART" id="SM00198">
    <property type="entry name" value="SCP"/>
    <property type="match status" value="1"/>
</dbReference>
<dbReference type="InterPro" id="IPR035940">
    <property type="entry name" value="CAP_sf"/>
</dbReference>
<dbReference type="Gene3D" id="3.40.33.10">
    <property type="entry name" value="CAP"/>
    <property type="match status" value="1"/>
</dbReference>
<dbReference type="SUPFAM" id="SSF55797">
    <property type="entry name" value="PR-1-like"/>
    <property type="match status" value="1"/>
</dbReference>
<evidence type="ECO:0000259" key="2">
    <source>
        <dbReference type="SMART" id="SM00198"/>
    </source>
</evidence>
<dbReference type="Proteomes" id="UP000000709">
    <property type="component" value="Unassembled WGS sequence"/>
</dbReference>
<evidence type="ECO:0000313" key="3">
    <source>
        <dbReference type="EMBL" id="EGW30014.1"/>
    </source>
</evidence>
<dbReference type="OrthoDB" id="337038at2759"/>
<protein>
    <recommendedName>
        <fullName evidence="2">SCP domain-containing protein</fullName>
    </recommendedName>
</protein>
<sequence>MKLSTIFSVAFLGLLAQSAVLPEDAPEVDIVADAQRSVLQAMGGELGGDELSKRNFGISFDLGFSINILSLQNSMRSSHGCPLLNWDQNCYTAAKQVVSKYDCSSNSQTSGSSSSGNWGTGSSNPFSPIIDCGNVVNSWYNKGKKYNYGATCPLNAFTNLIWKSTSKVGCAYKDCRSHGNGYYYYCNYSPSVSNPSNSQKTSNVAPPKSPCTVCATSH</sequence>
<organism evidence="4">
    <name type="scientific">Spathaspora passalidarum (strain NRRL Y-27907 / 11-Y1)</name>
    <dbReference type="NCBI Taxonomy" id="619300"/>
    <lineage>
        <taxon>Eukaryota</taxon>
        <taxon>Fungi</taxon>
        <taxon>Dikarya</taxon>
        <taxon>Ascomycota</taxon>
        <taxon>Saccharomycotina</taxon>
        <taxon>Pichiomycetes</taxon>
        <taxon>Debaryomycetaceae</taxon>
        <taxon>Spathaspora</taxon>
    </lineage>
</organism>
<feature type="domain" description="SCP" evidence="2">
    <location>
        <begin position="63"/>
        <end position="200"/>
    </location>
</feature>
<dbReference type="InterPro" id="IPR001283">
    <property type="entry name" value="CRISP-related"/>
</dbReference>
<dbReference type="EMBL" id="GL996506">
    <property type="protein sequence ID" value="EGW30014.1"/>
    <property type="molecule type" value="Genomic_DNA"/>
</dbReference>
<dbReference type="KEGG" id="spaa:SPAPADRAFT_52858"/>
<reference evidence="3 4" key="1">
    <citation type="journal article" date="2011" name="Proc. Natl. Acad. Sci. U.S.A.">
        <title>Comparative genomics of xylose-fermenting fungi for enhanced biofuel production.</title>
        <authorList>
            <person name="Wohlbach D.J."/>
            <person name="Kuo A."/>
            <person name="Sato T.K."/>
            <person name="Potts K.M."/>
            <person name="Salamov A.A."/>
            <person name="LaButti K.M."/>
            <person name="Sun H."/>
            <person name="Clum A."/>
            <person name="Pangilinan J.L."/>
            <person name="Lindquist E.A."/>
            <person name="Lucas S."/>
            <person name="Lapidus A."/>
            <person name="Jin M."/>
            <person name="Gunawan C."/>
            <person name="Balan V."/>
            <person name="Dale B.E."/>
            <person name="Jeffries T.W."/>
            <person name="Zinkel R."/>
            <person name="Barry K.W."/>
            <person name="Grigoriev I.V."/>
            <person name="Gasch A.P."/>
        </authorList>
    </citation>
    <scope>NUCLEOTIDE SEQUENCE [LARGE SCALE GENOMIC DNA]</scope>
    <source>
        <strain evidence="4">NRRL Y-27907 / 11-Y1</strain>
    </source>
</reference>
<accession>G3AVW9</accession>
<dbReference type="InterPro" id="IPR014044">
    <property type="entry name" value="CAP_dom"/>
</dbReference>
<keyword evidence="4" id="KW-1185">Reference proteome</keyword>
<dbReference type="Pfam" id="PF00188">
    <property type="entry name" value="CAP"/>
    <property type="match status" value="1"/>
</dbReference>
<proteinExistence type="predicted"/>